<evidence type="ECO:0000313" key="2">
    <source>
        <dbReference type="EMBL" id="CAB3806378.1"/>
    </source>
</evidence>
<gene>
    <name evidence="2" type="ORF">LMG28688_06348</name>
</gene>
<dbReference type="AlphaFoldDB" id="A0A6J5GX04"/>
<dbReference type="InterPro" id="IPR011008">
    <property type="entry name" value="Dimeric_a/b-barrel"/>
</dbReference>
<evidence type="ECO:0000259" key="1">
    <source>
        <dbReference type="Pfam" id="PF07045"/>
    </source>
</evidence>
<dbReference type="Gene3D" id="3.30.70.100">
    <property type="match status" value="1"/>
</dbReference>
<keyword evidence="3" id="KW-1185">Reference proteome</keyword>
<name>A0A6J5GX04_9BURK</name>
<dbReference type="InterPro" id="IPR010753">
    <property type="entry name" value="DUF1330"/>
</dbReference>
<dbReference type="EMBL" id="CADIKL010000049">
    <property type="protein sequence ID" value="CAB3806378.1"/>
    <property type="molecule type" value="Genomic_DNA"/>
</dbReference>
<organism evidence="2 3">
    <name type="scientific">Paraburkholderia caffeinitolerans</name>
    <dbReference type="NCBI Taxonomy" id="1723730"/>
    <lineage>
        <taxon>Bacteria</taxon>
        <taxon>Pseudomonadati</taxon>
        <taxon>Pseudomonadota</taxon>
        <taxon>Betaproteobacteria</taxon>
        <taxon>Burkholderiales</taxon>
        <taxon>Burkholderiaceae</taxon>
        <taxon>Paraburkholderia</taxon>
    </lineage>
</organism>
<accession>A0A6J5GX04</accession>
<dbReference type="Proteomes" id="UP000494119">
    <property type="component" value="Unassembled WGS sequence"/>
</dbReference>
<proteinExistence type="predicted"/>
<protein>
    <recommendedName>
        <fullName evidence="1">DUF1330 domain-containing protein</fullName>
    </recommendedName>
</protein>
<evidence type="ECO:0000313" key="3">
    <source>
        <dbReference type="Proteomes" id="UP000494119"/>
    </source>
</evidence>
<dbReference type="Pfam" id="PF07045">
    <property type="entry name" value="DUF1330"/>
    <property type="match status" value="1"/>
</dbReference>
<sequence>MKGYWIVLGADITDSDAQAQYGKLWGPIAEKYDAKLRSAEVTAVLLEAGSAKRVSVVEFPSLEQAKACYADPSYEEAKQYALKASNRALLIFEGELA</sequence>
<feature type="domain" description="DUF1330" evidence="1">
    <location>
        <begin position="2"/>
        <end position="94"/>
    </location>
</feature>
<dbReference type="RefSeq" id="WP_175197899.1">
    <property type="nucleotide sequence ID" value="NZ_CADIKL010000049.1"/>
</dbReference>
<dbReference type="SUPFAM" id="SSF54909">
    <property type="entry name" value="Dimeric alpha+beta barrel"/>
    <property type="match status" value="1"/>
</dbReference>
<reference evidence="2 3" key="1">
    <citation type="submission" date="2020-04" db="EMBL/GenBank/DDBJ databases">
        <authorList>
            <person name="De Canck E."/>
        </authorList>
    </citation>
    <scope>NUCLEOTIDE SEQUENCE [LARGE SCALE GENOMIC DNA]</scope>
    <source>
        <strain evidence="2 3">LMG 28688</strain>
    </source>
</reference>